<dbReference type="AlphaFoldDB" id="A0A834WKJ0"/>
<reference evidence="1" key="1">
    <citation type="submission" date="2020-09" db="EMBL/GenBank/DDBJ databases">
        <title>Genome-Enabled Discovery of Anthraquinone Biosynthesis in Senna tora.</title>
        <authorList>
            <person name="Kang S.-H."/>
            <person name="Pandey R.P."/>
            <person name="Lee C.-M."/>
            <person name="Sim J.-S."/>
            <person name="Jeong J.-T."/>
            <person name="Choi B.-S."/>
            <person name="Jung M."/>
            <person name="Ginzburg D."/>
            <person name="Zhao K."/>
            <person name="Won S.Y."/>
            <person name="Oh T.-J."/>
            <person name="Yu Y."/>
            <person name="Kim N.-H."/>
            <person name="Lee O.R."/>
            <person name="Lee T.-H."/>
            <person name="Bashyal P."/>
            <person name="Kim T.-S."/>
            <person name="Lee W.-H."/>
            <person name="Kawkins C."/>
            <person name="Kim C.-K."/>
            <person name="Kim J.S."/>
            <person name="Ahn B.O."/>
            <person name="Rhee S.Y."/>
            <person name="Sohng J.K."/>
        </authorList>
    </citation>
    <scope>NUCLEOTIDE SEQUENCE</scope>
    <source>
        <tissue evidence="1">Leaf</tissue>
    </source>
</reference>
<gene>
    <name evidence="1" type="ORF">G2W53_017849</name>
</gene>
<evidence type="ECO:0000313" key="2">
    <source>
        <dbReference type="Proteomes" id="UP000634136"/>
    </source>
</evidence>
<dbReference type="EMBL" id="JAAIUW010000006">
    <property type="protein sequence ID" value="KAF7826685.1"/>
    <property type="molecule type" value="Genomic_DNA"/>
</dbReference>
<accession>A0A834WKJ0</accession>
<keyword evidence="2" id="KW-1185">Reference proteome</keyword>
<organism evidence="1 2">
    <name type="scientific">Senna tora</name>
    <dbReference type="NCBI Taxonomy" id="362788"/>
    <lineage>
        <taxon>Eukaryota</taxon>
        <taxon>Viridiplantae</taxon>
        <taxon>Streptophyta</taxon>
        <taxon>Embryophyta</taxon>
        <taxon>Tracheophyta</taxon>
        <taxon>Spermatophyta</taxon>
        <taxon>Magnoliopsida</taxon>
        <taxon>eudicotyledons</taxon>
        <taxon>Gunneridae</taxon>
        <taxon>Pentapetalae</taxon>
        <taxon>rosids</taxon>
        <taxon>fabids</taxon>
        <taxon>Fabales</taxon>
        <taxon>Fabaceae</taxon>
        <taxon>Caesalpinioideae</taxon>
        <taxon>Cassia clade</taxon>
        <taxon>Senna</taxon>
    </lineage>
</organism>
<protein>
    <submittedName>
        <fullName evidence="1">Uncharacterized protein</fullName>
    </submittedName>
</protein>
<sequence length="65" mass="7510">MREILSLKRASTGRVCVEVEEDEKSLSDVDLRTSTANQIRRSWECESRACAGSANRTREYKEFVR</sequence>
<proteinExistence type="predicted"/>
<comment type="caution">
    <text evidence="1">The sequence shown here is derived from an EMBL/GenBank/DDBJ whole genome shotgun (WGS) entry which is preliminary data.</text>
</comment>
<name>A0A834WKJ0_9FABA</name>
<dbReference type="Proteomes" id="UP000634136">
    <property type="component" value="Unassembled WGS sequence"/>
</dbReference>
<evidence type="ECO:0000313" key="1">
    <source>
        <dbReference type="EMBL" id="KAF7826685.1"/>
    </source>
</evidence>